<evidence type="ECO:0000256" key="9">
    <source>
        <dbReference type="ARBA" id="ARBA00022884"/>
    </source>
</evidence>
<keyword evidence="6" id="KW-0949">S-adenosyl-L-methionine</keyword>
<dbReference type="GO" id="GO:0090486">
    <property type="term" value="F:small RNA 2'-O-methyltransferase activity"/>
    <property type="evidence" value="ECO:0007669"/>
    <property type="project" value="UniProtKB-EC"/>
</dbReference>
<dbReference type="OrthoDB" id="626362at2"/>
<protein>
    <recommendedName>
        <fullName evidence="3">Small RNA 2'-O-methyltransferase</fullName>
        <ecNumber evidence="11">2.1.1.386</ecNumber>
    </recommendedName>
</protein>
<accession>A0A1T5IC14</accession>
<comment type="cofactor">
    <cofactor evidence="1">
        <name>Mg(2+)</name>
        <dbReference type="ChEBI" id="CHEBI:18420"/>
    </cofactor>
</comment>
<evidence type="ECO:0000259" key="13">
    <source>
        <dbReference type="Pfam" id="PF08242"/>
    </source>
</evidence>
<dbReference type="InterPro" id="IPR024026">
    <property type="entry name" value="3'-RNA_MeTfrase_Hen1_bac"/>
</dbReference>
<evidence type="ECO:0000256" key="6">
    <source>
        <dbReference type="ARBA" id="ARBA00022691"/>
    </source>
</evidence>
<dbReference type="GO" id="GO:0003723">
    <property type="term" value="F:RNA binding"/>
    <property type="evidence" value="ECO:0007669"/>
    <property type="project" value="UniProtKB-KW"/>
</dbReference>
<evidence type="ECO:0000256" key="2">
    <source>
        <dbReference type="ARBA" id="ARBA00009026"/>
    </source>
</evidence>
<dbReference type="SUPFAM" id="SSF53335">
    <property type="entry name" value="S-adenosyl-L-methionine-dependent methyltransferases"/>
    <property type="match status" value="1"/>
</dbReference>
<comment type="similarity">
    <text evidence="2">Belongs to the methyltransferase superfamily. HEN1 family.</text>
</comment>
<keyword evidence="5 15" id="KW-0808">Transferase</keyword>
<dbReference type="GO" id="GO:0031047">
    <property type="term" value="P:regulatory ncRNA-mediated gene silencing"/>
    <property type="evidence" value="ECO:0007669"/>
    <property type="project" value="UniProtKB-KW"/>
</dbReference>
<evidence type="ECO:0000313" key="16">
    <source>
        <dbReference type="Proteomes" id="UP000190857"/>
    </source>
</evidence>
<name>A0A1T5IC14_9MICO</name>
<evidence type="ECO:0000256" key="7">
    <source>
        <dbReference type="ARBA" id="ARBA00022723"/>
    </source>
</evidence>
<keyword evidence="4 15" id="KW-0489">Methyltransferase</keyword>
<dbReference type="Gene3D" id="3.40.50.150">
    <property type="entry name" value="Vaccinia Virus protein VP39"/>
    <property type="match status" value="1"/>
</dbReference>
<dbReference type="Proteomes" id="UP000190857">
    <property type="component" value="Unassembled WGS sequence"/>
</dbReference>
<keyword evidence="9" id="KW-0694">RNA-binding</keyword>
<evidence type="ECO:0000313" key="15">
    <source>
        <dbReference type="EMBL" id="SKC36724.1"/>
    </source>
</evidence>
<dbReference type="PANTHER" id="PTHR21404:SF3">
    <property type="entry name" value="SMALL RNA 2'-O-METHYLTRANSFERASE"/>
    <property type="match status" value="1"/>
</dbReference>
<evidence type="ECO:0000256" key="11">
    <source>
        <dbReference type="ARBA" id="ARBA00035025"/>
    </source>
</evidence>
<keyword evidence="10" id="KW-0943">RNA-mediated gene silencing</keyword>
<dbReference type="InterPro" id="IPR026610">
    <property type="entry name" value="Hen1"/>
</dbReference>
<proteinExistence type="inferred from homology"/>
<dbReference type="RefSeq" id="WP_079726473.1">
    <property type="nucleotide sequence ID" value="NZ_FUZP01000001.1"/>
</dbReference>
<dbReference type="EMBL" id="FUZP01000001">
    <property type="protein sequence ID" value="SKC36724.1"/>
    <property type="molecule type" value="Genomic_DNA"/>
</dbReference>
<dbReference type="Pfam" id="PF08242">
    <property type="entry name" value="Methyltransf_12"/>
    <property type="match status" value="1"/>
</dbReference>
<organism evidence="15 16">
    <name type="scientific">Okibacterium fritillariae</name>
    <dbReference type="NCBI Taxonomy" id="123320"/>
    <lineage>
        <taxon>Bacteria</taxon>
        <taxon>Bacillati</taxon>
        <taxon>Actinomycetota</taxon>
        <taxon>Actinomycetes</taxon>
        <taxon>Micrococcales</taxon>
        <taxon>Microbacteriaceae</taxon>
        <taxon>Okibacterium</taxon>
    </lineage>
</organism>
<dbReference type="STRING" id="123320.SAMN06309945_0234"/>
<evidence type="ECO:0000256" key="5">
    <source>
        <dbReference type="ARBA" id="ARBA00022679"/>
    </source>
</evidence>
<keyword evidence="16" id="KW-1185">Reference proteome</keyword>
<dbReference type="PANTHER" id="PTHR21404">
    <property type="entry name" value="HEN1"/>
    <property type="match status" value="1"/>
</dbReference>
<sequence>MLVTLTSTAPEASNLSHLLRKHPGKAQVFDLSVGQAHVFYPEANDERCTAAMMLEVDPVGLVRDKRFRGGDASTLAQYVNDRPYASSSMVAVAIGQVFRTAMGGRSDAFPELAAGTLPLTVTVAAVSARGGADLVRQLFEPLGWQVDARPIALDPEHPEWGDSRYVDLTLTGDIRLSDALRHLYVLLPVLDDAKHYWVSDDEIGKLMRAGEGWLAEHPERDLITRRYLAHQRGMVGDAEALLDGDASATDLSASSDVAAGDAAAGDVAADGRARAVQERSPSLARLRAAAVLQALSDLRAHSVADVGCGPGALLVHLMAEPAFSRVIGTDVSARALEEAARRLNLREASDRVRDRIQLLQSSVTYQDSRLAGLDAIVLMEVIEHVDAARHGALEASVFGAAAPAAVIVTTPNSDYNALYPSLPAGEFRHTDHRFEWSRAEFEAWAASVCERFGYTVEYRTVGDVDAALGSPTQLALFRKGGQR</sequence>
<dbReference type="InterPro" id="IPR013217">
    <property type="entry name" value="Methyltransf_12"/>
</dbReference>
<reference evidence="15 16" key="1">
    <citation type="submission" date="2017-02" db="EMBL/GenBank/DDBJ databases">
        <authorList>
            <person name="Peterson S.W."/>
        </authorList>
    </citation>
    <scope>NUCLEOTIDE SEQUENCE [LARGE SCALE GENOMIC DNA]</scope>
    <source>
        <strain evidence="15 16">VKM Ac-2059</strain>
    </source>
</reference>
<dbReference type="Pfam" id="PF12623">
    <property type="entry name" value="Hen1_L"/>
    <property type="match status" value="1"/>
</dbReference>
<dbReference type="CDD" id="cd02440">
    <property type="entry name" value="AdoMet_MTases"/>
    <property type="match status" value="1"/>
</dbReference>
<feature type="domain" description="Hen1 N-terminal" evidence="14">
    <location>
        <begin position="1"/>
        <end position="238"/>
    </location>
</feature>
<evidence type="ECO:0000256" key="1">
    <source>
        <dbReference type="ARBA" id="ARBA00001946"/>
    </source>
</evidence>
<evidence type="ECO:0000256" key="4">
    <source>
        <dbReference type="ARBA" id="ARBA00022603"/>
    </source>
</evidence>
<dbReference type="InterPro" id="IPR038546">
    <property type="entry name" value="Hen1_N_sf"/>
</dbReference>
<dbReference type="InterPro" id="IPR024740">
    <property type="entry name" value="Hen1_N"/>
</dbReference>
<gene>
    <name evidence="15" type="ORF">SAMN06309945_0234</name>
</gene>
<dbReference type="GO" id="GO:0046872">
    <property type="term" value="F:metal ion binding"/>
    <property type="evidence" value="ECO:0007669"/>
    <property type="project" value="UniProtKB-KW"/>
</dbReference>
<dbReference type="EC" id="2.1.1.386" evidence="11"/>
<comment type="catalytic activity">
    <reaction evidence="12">
        <text>small RNA 3'-end nucleotide + S-adenosyl-L-methionine = small RNA 3'-end 2'-O-methylnucleotide + S-adenosyl-L-homocysteine + H(+)</text>
        <dbReference type="Rhea" id="RHEA:37887"/>
        <dbReference type="Rhea" id="RHEA-COMP:10415"/>
        <dbReference type="Rhea" id="RHEA-COMP:10416"/>
        <dbReference type="ChEBI" id="CHEBI:15378"/>
        <dbReference type="ChEBI" id="CHEBI:57856"/>
        <dbReference type="ChEBI" id="CHEBI:59789"/>
        <dbReference type="ChEBI" id="CHEBI:74896"/>
        <dbReference type="ChEBI" id="CHEBI:74898"/>
        <dbReference type="EC" id="2.1.1.386"/>
    </reaction>
</comment>
<evidence type="ECO:0000256" key="12">
    <source>
        <dbReference type="ARBA" id="ARBA00048418"/>
    </source>
</evidence>
<dbReference type="AlphaFoldDB" id="A0A1T5IC14"/>
<evidence type="ECO:0000256" key="10">
    <source>
        <dbReference type="ARBA" id="ARBA00023158"/>
    </source>
</evidence>
<evidence type="ECO:0000256" key="3">
    <source>
        <dbReference type="ARBA" id="ARBA00021330"/>
    </source>
</evidence>
<keyword evidence="7" id="KW-0479">Metal-binding</keyword>
<evidence type="ECO:0000259" key="14">
    <source>
        <dbReference type="Pfam" id="PF12623"/>
    </source>
</evidence>
<evidence type="ECO:0000256" key="8">
    <source>
        <dbReference type="ARBA" id="ARBA00022842"/>
    </source>
</evidence>
<keyword evidence="8" id="KW-0460">Magnesium</keyword>
<dbReference type="GO" id="GO:0001510">
    <property type="term" value="P:RNA methylation"/>
    <property type="evidence" value="ECO:0007669"/>
    <property type="project" value="InterPro"/>
</dbReference>
<feature type="domain" description="Methyltransferase type 12" evidence="13">
    <location>
        <begin position="305"/>
        <end position="394"/>
    </location>
</feature>
<dbReference type="InterPro" id="IPR029063">
    <property type="entry name" value="SAM-dependent_MTases_sf"/>
</dbReference>
<dbReference type="NCBIfam" id="TIGR04074">
    <property type="entry name" value="bacter_Hen1"/>
    <property type="match status" value="1"/>
</dbReference>
<dbReference type="Gene3D" id="3.30.1610.20">
    <property type="entry name" value="Hen1, N-terminal domain"/>
    <property type="match status" value="1"/>
</dbReference>